<proteinExistence type="predicted"/>
<dbReference type="EMBL" id="AP022591">
    <property type="protein sequence ID" value="BBY43817.1"/>
    <property type="molecule type" value="Genomic_DNA"/>
</dbReference>
<evidence type="ECO:0000313" key="1">
    <source>
        <dbReference type="EMBL" id="BBY43817.1"/>
    </source>
</evidence>
<evidence type="ECO:0000313" key="2">
    <source>
        <dbReference type="Proteomes" id="UP000466431"/>
    </source>
</evidence>
<organism evidence="1 2">
    <name type="scientific">Mycolicibacterium celeriflavum</name>
    <name type="common">Mycobacterium celeriflavum</name>
    <dbReference type="NCBI Taxonomy" id="1249101"/>
    <lineage>
        <taxon>Bacteria</taxon>
        <taxon>Bacillati</taxon>
        <taxon>Actinomycetota</taxon>
        <taxon>Actinomycetes</taxon>
        <taxon>Mycobacteriales</taxon>
        <taxon>Mycobacteriaceae</taxon>
        <taxon>Mycolicibacterium</taxon>
    </lineage>
</organism>
<reference evidence="1 2" key="1">
    <citation type="journal article" date="2019" name="Emerg. Microbes Infect.">
        <title>Comprehensive subspecies identification of 175 nontuberculous mycobacteria species based on 7547 genomic profiles.</title>
        <authorList>
            <person name="Matsumoto Y."/>
            <person name="Kinjo T."/>
            <person name="Motooka D."/>
            <person name="Nabeya D."/>
            <person name="Jung N."/>
            <person name="Uechi K."/>
            <person name="Horii T."/>
            <person name="Iida T."/>
            <person name="Fujita J."/>
            <person name="Nakamura S."/>
        </authorList>
    </citation>
    <scope>NUCLEOTIDE SEQUENCE [LARGE SCALE GENOMIC DNA]</scope>
    <source>
        <strain evidence="1 2">JCM 18439</strain>
    </source>
</reference>
<sequence>MHADTDAIRTLAAANSTHADELAAIASKLASAPTPAAAFGPIGEPFLAALAEAVAHGAREVAVLQDRVSASGDAAYRTALAYDDADDRAGARVSGV</sequence>
<name>A0A1X0C447_MYCCF</name>
<dbReference type="AlphaFoldDB" id="A0A1X0C447"/>
<dbReference type="RefSeq" id="WP_082999774.1">
    <property type="nucleotide sequence ID" value="NZ_AP022591.1"/>
</dbReference>
<accession>A0A1X0C447</accession>
<dbReference type="STRING" id="1249101.BST21_00065"/>
<gene>
    <name evidence="1" type="ORF">MCEL_21120</name>
</gene>
<dbReference type="Proteomes" id="UP000466431">
    <property type="component" value="Chromosome"/>
</dbReference>
<keyword evidence="2" id="KW-1185">Reference proteome</keyword>
<dbReference type="OrthoDB" id="4641491at2"/>
<dbReference type="KEGG" id="mcee:MCEL_21120"/>
<protein>
    <submittedName>
        <fullName evidence="1">Uncharacterized protein</fullName>
    </submittedName>
</protein>